<keyword evidence="1" id="KW-0472">Membrane</keyword>
<organism evidence="2">
    <name type="scientific">Arundo donax</name>
    <name type="common">Giant reed</name>
    <name type="synonym">Donax arundinaceus</name>
    <dbReference type="NCBI Taxonomy" id="35708"/>
    <lineage>
        <taxon>Eukaryota</taxon>
        <taxon>Viridiplantae</taxon>
        <taxon>Streptophyta</taxon>
        <taxon>Embryophyta</taxon>
        <taxon>Tracheophyta</taxon>
        <taxon>Spermatophyta</taxon>
        <taxon>Magnoliopsida</taxon>
        <taxon>Liliopsida</taxon>
        <taxon>Poales</taxon>
        <taxon>Poaceae</taxon>
        <taxon>PACMAD clade</taxon>
        <taxon>Arundinoideae</taxon>
        <taxon>Arundineae</taxon>
        <taxon>Arundo</taxon>
    </lineage>
</organism>
<dbReference type="EMBL" id="GBRH01224133">
    <property type="protein sequence ID" value="JAD73762.1"/>
    <property type="molecule type" value="Transcribed_RNA"/>
</dbReference>
<reference evidence="2" key="1">
    <citation type="submission" date="2014-09" db="EMBL/GenBank/DDBJ databases">
        <authorList>
            <person name="Magalhaes I.L.F."/>
            <person name="Oliveira U."/>
            <person name="Santos F.R."/>
            <person name="Vidigal T.H.D.A."/>
            <person name="Brescovit A.D."/>
            <person name="Santos A.J."/>
        </authorList>
    </citation>
    <scope>NUCLEOTIDE SEQUENCE</scope>
    <source>
        <tissue evidence="2">Shoot tissue taken approximately 20 cm above the soil surface</tissue>
    </source>
</reference>
<accession>A0A0A9CQI3</accession>
<evidence type="ECO:0000256" key="1">
    <source>
        <dbReference type="SAM" id="Phobius"/>
    </source>
</evidence>
<protein>
    <submittedName>
        <fullName evidence="2">Uncharacterized protein</fullName>
    </submittedName>
</protein>
<name>A0A0A9CQI3_ARUDO</name>
<feature type="transmembrane region" description="Helical" evidence="1">
    <location>
        <begin position="12"/>
        <end position="30"/>
    </location>
</feature>
<dbReference type="AlphaFoldDB" id="A0A0A9CQI3"/>
<evidence type="ECO:0000313" key="2">
    <source>
        <dbReference type="EMBL" id="JAD73762.1"/>
    </source>
</evidence>
<proteinExistence type="predicted"/>
<reference evidence="2" key="2">
    <citation type="journal article" date="2015" name="Data Brief">
        <title>Shoot transcriptome of the giant reed, Arundo donax.</title>
        <authorList>
            <person name="Barrero R.A."/>
            <person name="Guerrero F.D."/>
            <person name="Moolhuijzen P."/>
            <person name="Goolsby J.A."/>
            <person name="Tidwell J."/>
            <person name="Bellgard S.E."/>
            <person name="Bellgard M.I."/>
        </authorList>
    </citation>
    <scope>NUCLEOTIDE SEQUENCE</scope>
    <source>
        <tissue evidence="2">Shoot tissue taken approximately 20 cm above the soil surface</tissue>
    </source>
</reference>
<keyword evidence="1" id="KW-1133">Transmembrane helix</keyword>
<sequence>MNMALHVSFQLIYIYIDFFLISNFLISVHLNGKY</sequence>
<keyword evidence="1" id="KW-0812">Transmembrane</keyword>